<dbReference type="Proteomes" id="UP001371456">
    <property type="component" value="Unassembled WGS sequence"/>
</dbReference>
<comment type="caution">
    <text evidence="1">The sequence shown here is derived from an EMBL/GenBank/DDBJ whole genome shotgun (WGS) entry which is preliminary data.</text>
</comment>
<evidence type="ECO:0000313" key="1">
    <source>
        <dbReference type="EMBL" id="KAK6803171.1"/>
    </source>
</evidence>
<gene>
    <name evidence="1" type="ORF">RDI58_000955</name>
</gene>
<reference evidence="1 2" key="1">
    <citation type="submission" date="2024-02" db="EMBL/GenBank/DDBJ databases">
        <title>de novo genome assembly of Solanum bulbocastanum strain 11H21.</title>
        <authorList>
            <person name="Hosaka A.J."/>
        </authorList>
    </citation>
    <scope>NUCLEOTIDE SEQUENCE [LARGE SCALE GENOMIC DNA]</scope>
    <source>
        <tissue evidence="1">Young leaves</tissue>
    </source>
</reference>
<dbReference type="EMBL" id="JBANQN010000001">
    <property type="protein sequence ID" value="KAK6803171.1"/>
    <property type="molecule type" value="Genomic_DNA"/>
</dbReference>
<proteinExistence type="predicted"/>
<name>A0AAN8UBV7_SOLBU</name>
<keyword evidence="2" id="KW-1185">Reference proteome</keyword>
<organism evidence="1 2">
    <name type="scientific">Solanum bulbocastanum</name>
    <name type="common">Wild potato</name>
    <dbReference type="NCBI Taxonomy" id="147425"/>
    <lineage>
        <taxon>Eukaryota</taxon>
        <taxon>Viridiplantae</taxon>
        <taxon>Streptophyta</taxon>
        <taxon>Embryophyta</taxon>
        <taxon>Tracheophyta</taxon>
        <taxon>Spermatophyta</taxon>
        <taxon>Magnoliopsida</taxon>
        <taxon>eudicotyledons</taxon>
        <taxon>Gunneridae</taxon>
        <taxon>Pentapetalae</taxon>
        <taxon>asterids</taxon>
        <taxon>lamiids</taxon>
        <taxon>Solanales</taxon>
        <taxon>Solanaceae</taxon>
        <taxon>Solanoideae</taxon>
        <taxon>Solaneae</taxon>
        <taxon>Solanum</taxon>
    </lineage>
</organism>
<accession>A0AAN8UBV7</accession>
<sequence length="10" mass="1207">MEILMVLQMV</sequence>
<protein>
    <submittedName>
        <fullName evidence="1">Uncharacterized protein</fullName>
    </submittedName>
</protein>
<evidence type="ECO:0000313" key="2">
    <source>
        <dbReference type="Proteomes" id="UP001371456"/>
    </source>
</evidence>